<keyword evidence="5" id="KW-1185">Reference proteome</keyword>
<name>A0A7X0MUN0_9GAMM</name>
<feature type="domain" description="DUF4124" evidence="3">
    <location>
        <begin position="16"/>
        <end position="73"/>
    </location>
</feature>
<dbReference type="Pfam" id="PF13511">
    <property type="entry name" value="DUF4124"/>
    <property type="match status" value="1"/>
</dbReference>
<dbReference type="EMBL" id="JACHHT010000001">
    <property type="protein sequence ID" value="MBB6520816.1"/>
    <property type="molecule type" value="Genomic_DNA"/>
</dbReference>
<evidence type="ECO:0000256" key="2">
    <source>
        <dbReference type="SAM" id="SignalP"/>
    </source>
</evidence>
<dbReference type="Proteomes" id="UP000528457">
    <property type="component" value="Unassembled WGS sequence"/>
</dbReference>
<feature type="region of interest" description="Disordered" evidence="1">
    <location>
        <begin position="44"/>
        <end position="156"/>
    </location>
</feature>
<sequence length="156" mass="17076">MPFKAKLISTSCIALCCLATGLISSDTLAAKKFYKWVDKDGVTHYSERPPRGQKAQVVTTYAGRGTPAPAAAPKAEDKKDQDKGESTEAGGEKSAANTGPTKNPQICQSARRNLEILERSNRVRLQDENGELKTLSNEEKEKQRQTAQKAVEQHCE</sequence>
<dbReference type="InterPro" id="IPR025392">
    <property type="entry name" value="DUF4124"/>
</dbReference>
<feature type="compositionally biased region" description="Basic and acidic residues" evidence="1">
    <location>
        <begin position="112"/>
        <end position="144"/>
    </location>
</feature>
<evidence type="ECO:0000313" key="4">
    <source>
        <dbReference type="EMBL" id="MBB6520816.1"/>
    </source>
</evidence>
<evidence type="ECO:0000256" key="1">
    <source>
        <dbReference type="SAM" id="MobiDB-lite"/>
    </source>
</evidence>
<gene>
    <name evidence="4" type="ORF">HNR48_001094</name>
</gene>
<evidence type="ECO:0000313" key="5">
    <source>
        <dbReference type="Proteomes" id="UP000528457"/>
    </source>
</evidence>
<reference evidence="4 5" key="1">
    <citation type="submission" date="2020-08" db="EMBL/GenBank/DDBJ databases">
        <title>Genomic Encyclopedia of Type Strains, Phase IV (KMG-IV): sequencing the most valuable type-strain genomes for metagenomic binning, comparative biology and taxonomic classification.</title>
        <authorList>
            <person name="Goeker M."/>
        </authorList>
    </citation>
    <scope>NUCLEOTIDE SEQUENCE [LARGE SCALE GENOMIC DNA]</scope>
    <source>
        <strain evidence="4 5">DSM 22368</strain>
    </source>
</reference>
<protein>
    <recommendedName>
        <fullName evidence="3">DUF4124 domain-containing protein</fullName>
    </recommendedName>
</protein>
<comment type="caution">
    <text evidence="4">The sequence shown here is derived from an EMBL/GenBank/DDBJ whole genome shotgun (WGS) entry which is preliminary data.</text>
</comment>
<evidence type="ECO:0000259" key="3">
    <source>
        <dbReference type="Pfam" id="PF13511"/>
    </source>
</evidence>
<feature type="signal peptide" evidence="2">
    <location>
        <begin position="1"/>
        <end position="29"/>
    </location>
</feature>
<organism evidence="4 5">
    <name type="scientific">Pseudoteredinibacter isoporae</name>
    <dbReference type="NCBI Taxonomy" id="570281"/>
    <lineage>
        <taxon>Bacteria</taxon>
        <taxon>Pseudomonadati</taxon>
        <taxon>Pseudomonadota</taxon>
        <taxon>Gammaproteobacteria</taxon>
        <taxon>Cellvibrionales</taxon>
        <taxon>Cellvibrionaceae</taxon>
        <taxon>Pseudoteredinibacter</taxon>
    </lineage>
</organism>
<proteinExistence type="predicted"/>
<dbReference type="RefSeq" id="WP_166850170.1">
    <property type="nucleotide sequence ID" value="NZ_JAAONY010000001.1"/>
</dbReference>
<keyword evidence="2" id="KW-0732">Signal</keyword>
<dbReference type="InParanoid" id="A0A7X0MUN0"/>
<dbReference type="AlphaFoldDB" id="A0A7X0MUN0"/>
<feature type="compositionally biased region" description="Polar residues" evidence="1">
    <location>
        <begin position="95"/>
        <end position="111"/>
    </location>
</feature>
<accession>A0A7X0MUN0</accession>
<feature type="chain" id="PRO_5031445995" description="DUF4124 domain-containing protein" evidence="2">
    <location>
        <begin position="30"/>
        <end position="156"/>
    </location>
</feature>
<feature type="compositionally biased region" description="Basic and acidic residues" evidence="1">
    <location>
        <begin position="74"/>
        <end position="86"/>
    </location>
</feature>